<evidence type="ECO:0000256" key="1">
    <source>
        <dbReference type="ARBA" id="ARBA00006484"/>
    </source>
</evidence>
<dbReference type="AlphaFoldDB" id="A0A852RLQ6"/>
<dbReference type="PANTHER" id="PTHR42760:SF133">
    <property type="entry name" value="3-OXOACYL-[ACYL-CARRIER-PROTEIN] REDUCTASE"/>
    <property type="match status" value="1"/>
</dbReference>
<dbReference type="Gene3D" id="3.40.50.720">
    <property type="entry name" value="NAD(P)-binding Rossmann-like Domain"/>
    <property type="match status" value="1"/>
</dbReference>
<evidence type="ECO:0000313" key="3">
    <source>
        <dbReference type="EMBL" id="NYD31579.1"/>
    </source>
</evidence>
<dbReference type="EC" id="1.1.1.53" evidence="3"/>
<dbReference type="NCBIfam" id="NF005559">
    <property type="entry name" value="PRK07231.1"/>
    <property type="match status" value="1"/>
</dbReference>
<dbReference type="PROSITE" id="PS00061">
    <property type="entry name" value="ADH_SHORT"/>
    <property type="match status" value="1"/>
</dbReference>
<comment type="caution">
    <text evidence="3">The sequence shown here is derived from an EMBL/GenBank/DDBJ whole genome shotgun (WGS) entry which is preliminary data.</text>
</comment>
<dbReference type="PANTHER" id="PTHR42760">
    <property type="entry name" value="SHORT-CHAIN DEHYDROGENASES/REDUCTASES FAMILY MEMBER"/>
    <property type="match status" value="1"/>
</dbReference>
<name>A0A852RLQ6_9ACTN</name>
<keyword evidence="2 3" id="KW-0560">Oxidoreductase</keyword>
<gene>
    <name evidence="3" type="ORF">BJ958_003125</name>
</gene>
<dbReference type="Proteomes" id="UP000582231">
    <property type="component" value="Unassembled WGS sequence"/>
</dbReference>
<dbReference type="FunFam" id="3.40.50.720:FF:000084">
    <property type="entry name" value="Short-chain dehydrogenase reductase"/>
    <property type="match status" value="1"/>
</dbReference>
<evidence type="ECO:0000313" key="4">
    <source>
        <dbReference type="Proteomes" id="UP000582231"/>
    </source>
</evidence>
<dbReference type="RefSeq" id="WP_179727869.1">
    <property type="nucleotide sequence ID" value="NZ_BAABEF010000001.1"/>
</dbReference>
<reference evidence="3 4" key="1">
    <citation type="submission" date="2020-07" db="EMBL/GenBank/DDBJ databases">
        <title>Sequencing the genomes of 1000 actinobacteria strains.</title>
        <authorList>
            <person name="Klenk H.-P."/>
        </authorList>
    </citation>
    <scope>NUCLEOTIDE SEQUENCE [LARGE SCALE GENOMIC DNA]</scope>
    <source>
        <strain evidence="3 4">DSM 19082</strain>
    </source>
</reference>
<comment type="similarity">
    <text evidence="1">Belongs to the short-chain dehydrogenases/reductases (SDR) family.</text>
</comment>
<proteinExistence type="inferred from homology"/>
<dbReference type="PRINTS" id="PR00081">
    <property type="entry name" value="GDHRDH"/>
</dbReference>
<dbReference type="SUPFAM" id="SSF51735">
    <property type="entry name" value="NAD(P)-binding Rossmann-fold domains"/>
    <property type="match status" value="1"/>
</dbReference>
<dbReference type="PRINTS" id="PR00080">
    <property type="entry name" value="SDRFAMILY"/>
</dbReference>
<evidence type="ECO:0000256" key="2">
    <source>
        <dbReference type="ARBA" id="ARBA00023002"/>
    </source>
</evidence>
<keyword evidence="4" id="KW-1185">Reference proteome</keyword>
<dbReference type="InterPro" id="IPR020904">
    <property type="entry name" value="Sc_DH/Rdtase_CS"/>
</dbReference>
<organism evidence="3 4">
    <name type="scientific">Nocardioides kongjuensis</name>
    <dbReference type="NCBI Taxonomy" id="349522"/>
    <lineage>
        <taxon>Bacteria</taxon>
        <taxon>Bacillati</taxon>
        <taxon>Actinomycetota</taxon>
        <taxon>Actinomycetes</taxon>
        <taxon>Propionibacteriales</taxon>
        <taxon>Nocardioidaceae</taxon>
        <taxon>Nocardioides</taxon>
    </lineage>
</organism>
<dbReference type="Pfam" id="PF13561">
    <property type="entry name" value="adh_short_C2"/>
    <property type="match status" value="1"/>
</dbReference>
<dbReference type="GO" id="GO:0047044">
    <property type="term" value="F:androstan-3-alpha,17-beta-diol dehydrogenase (NAD+) activity"/>
    <property type="evidence" value="ECO:0007669"/>
    <property type="project" value="UniProtKB-EC"/>
</dbReference>
<dbReference type="EMBL" id="JACCBF010000001">
    <property type="protein sequence ID" value="NYD31579.1"/>
    <property type="molecule type" value="Genomic_DNA"/>
</dbReference>
<protein>
    <submittedName>
        <fullName evidence="3">3alpha(Or 20beta)-hydroxysteroid dehydrogenase</fullName>
        <ecNumber evidence="3">1.1.1.53</ecNumber>
    </submittedName>
</protein>
<dbReference type="InterPro" id="IPR036291">
    <property type="entry name" value="NAD(P)-bd_dom_sf"/>
</dbReference>
<accession>A0A852RLQ6</accession>
<sequence length="265" mass="26884">MSNLDNLVIIVTGGGSGIGLAAADRIVRSGATVVITGRDVEKGKAALARIGDERASFLQHDVASRASWEEVVAAVLDTHGRIDGLVNNAGLSATAAPFDQETTEAWDAIVATNLSGVFHGMQAVIPSMKDNGGGSIVNVSSTGGLVGLPLTSSYAAAKWGMRGLTRVAALELANKRIRVNSVHPGMVYTPMTVQSAGVVEGEGMYPPAPMGRVASASEIAGAIVYLLSADASYTTGAEIAVDGGWTAGVSPRALLGDELAGALLG</sequence>
<dbReference type="InterPro" id="IPR002347">
    <property type="entry name" value="SDR_fam"/>
</dbReference>